<sequence>MPGNDRRSLTSAGSESGGGIRPRPSDARAEQATNAITQNDASQFDTALPPIIFQTPIAHRRTGSTLKTVMRKIFNRKRESQTQGVEESPGEQSYTTLQVRRTGPNVEGKSFLAIPTPTGSKQSSPLSEENLQMAEAHLSPTSLGAGLPSPRRRATLPSVIFSDEESHYGVAPSAVSDPQEDRSEPHWAHTTLRERRRSRSTDALRQLAHEQKFQQPSPWPLRKSSIPSPSETQSPPRASPPGGGSSASGHSVRPSTGTTVTSVTRASESHFSHASQVSLPPNVGTLVHTMQHHDGLTVEQRLNTIEVKMIDLEFAIARMQSNTMDASPTERSSRTRQAPAHETPSHKRNKPSNGYVDSSERDESPSPLANLPTARPTSTSTIRPENTNSGLRPTASASSLNDFNAVSIEQYSALITLLRREQTARRNLESQVSGLRDDIRHIQRAALQSMEMGTTMYPIHSDDSQEFLRFRRALDDSNSSSSPIRSDEDRGHSAYEADRDWDRDEIPRRDDPIGPHKWTHGQMVTTTNMI</sequence>
<feature type="compositionally biased region" description="Polar residues" evidence="2">
    <location>
        <begin position="81"/>
        <end position="99"/>
    </location>
</feature>
<feature type="region of interest" description="Disordered" evidence="2">
    <location>
        <begin position="1"/>
        <end position="43"/>
    </location>
</feature>
<dbReference type="GeneID" id="83200896"/>
<protein>
    <submittedName>
        <fullName evidence="3">Uncharacterized protein</fullName>
    </submittedName>
</protein>
<reference evidence="3" key="1">
    <citation type="submission" date="2022-11" db="EMBL/GenBank/DDBJ databases">
        <authorList>
            <person name="Petersen C."/>
        </authorList>
    </citation>
    <scope>NUCLEOTIDE SEQUENCE</scope>
    <source>
        <strain evidence="3">IBT 19713</strain>
    </source>
</reference>
<feature type="compositionally biased region" description="Basic and acidic residues" evidence="2">
    <location>
        <begin position="485"/>
        <end position="514"/>
    </location>
</feature>
<proteinExistence type="predicted"/>
<gene>
    <name evidence="3" type="ORF">N7468_004296</name>
</gene>
<feature type="compositionally biased region" description="Polar residues" evidence="2">
    <location>
        <begin position="31"/>
        <end position="43"/>
    </location>
</feature>
<dbReference type="RefSeq" id="XP_058332596.1">
    <property type="nucleotide sequence ID" value="XM_058473593.1"/>
</dbReference>
<feature type="region of interest" description="Disordered" evidence="2">
    <location>
        <begin position="322"/>
        <end position="397"/>
    </location>
</feature>
<feature type="region of interest" description="Disordered" evidence="2">
    <location>
        <begin position="75"/>
        <end position="130"/>
    </location>
</feature>
<keyword evidence="4" id="KW-1185">Reference proteome</keyword>
<feature type="compositionally biased region" description="Basic and acidic residues" evidence="2">
    <location>
        <begin position="179"/>
        <end position="212"/>
    </location>
</feature>
<feature type="region of interest" description="Disordered" evidence="2">
    <location>
        <begin position="474"/>
        <end position="530"/>
    </location>
</feature>
<reference evidence="3" key="2">
    <citation type="journal article" date="2023" name="IMA Fungus">
        <title>Comparative genomic study of the Penicillium genus elucidates a diverse pangenome and 15 lateral gene transfer events.</title>
        <authorList>
            <person name="Petersen C."/>
            <person name="Sorensen T."/>
            <person name="Nielsen M.R."/>
            <person name="Sondergaard T.E."/>
            <person name="Sorensen J.L."/>
            <person name="Fitzpatrick D.A."/>
            <person name="Frisvad J.C."/>
            <person name="Nielsen K.L."/>
        </authorList>
    </citation>
    <scope>NUCLEOTIDE SEQUENCE</scope>
    <source>
        <strain evidence="3">IBT 19713</strain>
    </source>
</reference>
<dbReference type="AlphaFoldDB" id="A0A9W9TSM0"/>
<evidence type="ECO:0000256" key="2">
    <source>
        <dbReference type="SAM" id="MobiDB-lite"/>
    </source>
</evidence>
<organism evidence="3 4">
    <name type="scientific">Penicillium chermesinum</name>
    <dbReference type="NCBI Taxonomy" id="63820"/>
    <lineage>
        <taxon>Eukaryota</taxon>
        <taxon>Fungi</taxon>
        <taxon>Dikarya</taxon>
        <taxon>Ascomycota</taxon>
        <taxon>Pezizomycotina</taxon>
        <taxon>Eurotiomycetes</taxon>
        <taxon>Eurotiomycetidae</taxon>
        <taxon>Eurotiales</taxon>
        <taxon>Aspergillaceae</taxon>
        <taxon>Penicillium</taxon>
    </lineage>
</organism>
<feature type="region of interest" description="Disordered" evidence="2">
    <location>
        <begin position="167"/>
        <end position="279"/>
    </location>
</feature>
<dbReference type="EMBL" id="JAPQKS010000003">
    <property type="protein sequence ID" value="KAJ5239677.1"/>
    <property type="molecule type" value="Genomic_DNA"/>
</dbReference>
<feature type="compositionally biased region" description="Polar residues" evidence="2">
    <location>
        <begin position="117"/>
        <end position="130"/>
    </location>
</feature>
<keyword evidence="1" id="KW-0175">Coiled coil</keyword>
<dbReference type="OrthoDB" id="5428925at2759"/>
<accession>A0A9W9TSM0</accession>
<dbReference type="Proteomes" id="UP001150941">
    <property type="component" value="Unassembled WGS sequence"/>
</dbReference>
<feature type="compositionally biased region" description="Polar residues" evidence="2">
    <location>
        <begin position="375"/>
        <end position="397"/>
    </location>
</feature>
<feature type="compositionally biased region" description="Polar residues" evidence="2">
    <location>
        <begin position="253"/>
        <end position="266"/>
    </location>
</feature>
<evidence type="ECO:0000313" key="3">
    <source>
        <dbReference type="EMBL" id="KAJ5239677.1"/>
    </source>
</evidence>
<evidence type="ECO:0000256" key="1">
    <source>
        <dbReference type="SAM" id="Coils"/>
    </source>
</evidence>
<feature type="coiled-coil region" evidence="1">
    <location>
        <begin position="418"/>
        <end position="445"/>
    </location>
</feature>
<comment type="caution">
    <text evidence="3">The sequence shown here is derived from an EMBL/GenBank/DDBJ whole genome shotgun (WGS) entry which is preliminary data.</text>
</comment>
<name>A0A9W9TSM0_9EURO</name>
<evidence type="ECO:0000313" key="4">
    <source>
        <dbReference type="Proteomes" id="UP001150941"/>
    </source>
</evidence>